<evidence type="ECO:0000313" key="2">
    <source>
        <dbReference type="Proteomes" id="UP000299102"/>
    </source>
</evidence>
<protein>
    <submittedName>
        <fullName evidence="1">Uncharacterized protein</fullName>
    </submittedName>
</protein>
<proteinExistence type="predicted"/>
<reference evidence="1 2" key="1">
    <citation type="journal article" date="2019" name="Commun. Biol.">
        <title>The bagworm genome reveals a unique fibroin gene that provides high tensile strength.</title>
        <authorList>
            <person name="Kono N."/>
            <person name="Nakamura H."/>
            <person name="Ohtoshi R."/>
            <person name="Tomita M."/>
            <person name="Numata K."/>
            <person name="Arakawa K."/>
        </authorList>
    </citation>
    <scope>NUCLEOTIDE SEQUENCE [LARGE SCALE GENOMIC DNA]</scope>
</reference>
<gene>
    <name evidence="1" type="ORF">EVAR_18413_1</name>
</gene>
<dbReference type="EMBL" id="BGZK01000226">
    <property type="protein sequence ID" value="GBP29933.1"/>
    <property type="molecule type" value="Genomic_DNA"/>
</dbReference>
<evidence type="ECO:0000313" key="1">
    <source>
        <dbReference type="EMBL" id="GBP29933.1"/>
    </source>
</evidence>
<name>A0A4C1UTV9_EUMVA</name>
<sequence>MPCPEHGINLGLNHFISQADKRVVESVTPHLIRIWRYLTGYPARVPAAADLITAWLDYSITSVFDPRQRPGPKA</sequence>
<accession>A0A4C1UTV9</accession>
<dbReference type="Proteomes" id="UP000299102">
    <property type="component" value="Unassembled WGS sequence"/>
</dbReference>
<comment type="caution">
    <text evidence="1">The sequence shown here is derived from an EMBL/GenBank/DDBJ whole genome shotgun (WGS) entry which is preliminary data.</text>
</comment>
<keyword evidence="2" id="KW-1185">Reference proteome</keyword>
<dbReference type="AlphaFoldDB" id="A0A4C1UTV9"/>
<organism evidence="1 2">
    <name type="scientific">Eumeta variegata</name>
    <name type="common">Bagworm moth</name>
    <name type="synonym">Eumeta japonica</name>
    <dbReference type="NCBI Taxonomy" id="151549"/>
    <lineage>
        <taxon>Eukaryota</taxon>
        <taxon>Metazoa</taxon>
        <taxon>Ecdysozoa</taxon>
        <taxon>Arthropoda</taxon>
        <taxon>Hexapoda</taxon>
        <taxon>Insecta</taxon>
        <taxon>Pterygota</taxon>
        <taxon>Neoptera</taxon>
        <taxon>Endopterygota</taxon>
        <taxon>Lepidoptera</taxon>
        <taxon>Glossata</taxon>
        <taxon>Ditrysia</taxon>
        <taxon>Tineoidea</taxon>
        <taxon>Psychidae</taxon>
        <taxon>Oiketicinae</taxon>
        <taxon>Eumeta</taxon>
    </lineage>
</organism>